<keyword evidence="1" id="KW-0472">Membrane</keyword>
<evidence type="ECO:0000256" key="1">
    <source>
        <dbReference type="SAM" id="Phobius"/>
    </source>
</evidence>
<accession>A0A3N5Y5S0</accession>
<feature type="transmembrane region" description="Helical" evidence="1">
    <location>
        <begin position="162"/>
        <end position="180"/>
    </location>
</feature>
<reference evidence="3 4" key="1">
    <citation type="submission" date="2018-11" db="EMBL/GenBank/DDBJ databases">
        <authorList>
            <person name="Ye M.-Q."/>
            <person name="Du Z.-J."/>
        </authorList>
    </citation>
    <scope>NUCLEOTIDE SEQUENCE [LARGE SCALE GENOMIC DNA]</scope>
    <source>
        <strain evidence="3 4">U0105</strain>
    </source>
</reference>
<evidence type="ECO:0000313" key="4">
    <source>
        <dbReference type="Proteomes" id="UP000275281"/>
    </source>
</evidence>
<keyword evidence="1" id="KW-0812">Transmembrane</keyword>
<evidence type="ECO:0000256" key="2">
    <source>
        <dbReference type="SAM" id="SignalP"/>
    </source>
</evidence>
<name>A0A3N5Y5S0_9ALTE</name>
<keyword evidence="1" id="KW-1133">Transmembrane helix</keyword>
<organism evidence="3 4">
    <name type="scientific">Alteromonas sediminis</name>
    <dbReference type="NCBI Taxonomy" id="2259342"/>
    <lineage>
        <taxon>Bacteria</taxon>
        <taxon>Pseudomonadati</taxon>
        <taxon>Pseudomonadota</taxon>
        <taxon>Gammaproteobacteria</taxon>
        <taxon>Alteromonadales</taxon>
        <taxon>Alteromonadaceae</taxon>
        <taxon>Alteromonas/Salinimonas group</taxon>
        <taxon>Alteromonas</taxon>
    </lineage>
</organism>
<dbReference type="EMBL" id="RPOK01000001">
    <property type="protein sequence ID" value="RPJ68536.1"/>
    <property type="molecule type" value="Genomic_DNA"/>
</dbReference>
<evidence type="ECO:0000313" key="3">
    <source>
        <dbReference type="EMBL" id="RPJ68536.1"/>
    </source>
</evidence>
<keyword evidence="4" id="KW-1185">Reference proteome</keyword>
<feature type="signal peptide" evidence="2">
    <location>
        <begin position="1"/>
        <end position="21"/>
    </location>
</feature>
<sequence length="184" mass="18915">MRLFYSVLLFCAMAFSATANAAVVTIEVSDMAPSVNDVVIVDIFASTSGVPVDTVGGFSLSFLFDEARLSLASAVTLGSDFIGAPVQLPAFINGASANIFGLTGANILLASLELTVLAEGVTPVTVSGQLFRGGFQPVSDLVNVTQTITVQATDPVDPAEPVNAPASIALVSLALALLVARRKR</sequence>
<keyword evidence="2" id="KW-0732">Signal</keyword>
<proteinExistence type="predicted"/>
<dbReference type="Proteomes" id="UP000275281">
    <property type="component" value="Unassembled WGS sequence"/>
</dbReference>
<evidence type="ECO:0008006" key="5">
    <source>
        <dbReference type="Google" id="ProtNLM"/>
    </source>
</evidence>
<comment type="caution">
    <text evidence="3">The sequence shown here is derived from an EMBL/GenBank/DDBJ whole genome shotgun (WGS) entry which is preliminary data.</text>
</comment>
<dbReference type="AlphaFoldDB" id="A0A3N5Y5S0"/>
<gene>
    <name evidence="3" type="ORF">DRW07_03780</name>
</gene>
<feature type="chain" id="PRO_5018063456" description="PEP-CTERM sorting domain-containing protein" evidence="2">
    <location>
        <begin position="22"/>
        <end position="184"/>
    </location>
</feature>
<dbReference type="RefSeq" id="WP_124026537.1">
    <property type="nucleotide sequence ID" value="NZ_JBHRSN010000005.1"/>
</dbReference>
<protein>
    <recommendedName>
        <fullName evidence="5">PEP-CTERM sorting domain-containing protein</fullName>
    </recommendedName>
</protein>